<name>A0A0A8ZHV1_ARUDO</name>
<reference evidence="1" key="2">
    <citation type="journal article" date="2015" name="Data Brief">
        <title>Shoot transcriptome of the giant reed, Arundo donax.</title>
        <authorList>
            <person name="Barrero R.A."/>
            <person name="Guerrero F.D."/>
            <person name="Moolhuijzen P."/>
            <person name="Goolsby J.A."/>
            <person name="Tidwell J."/>
            <person name="Bellgard S.E."/>
            <person name="Bellgard M.I."/>
        </authorList>
    </citation>
    <scope>NUCLEOTIDE SEQUENCE</scope>
    <source>
        <tissue evidence="1">Shoot tissue taken approximately 20 cm above the soil surface</tissue>
    </source>
</reference>
<protein>
    <submittedName>
        <fullName evidence="1">Uncharacterized protein</fullName>
    </submittedName>
</protein>
<sequence>MVASSLKVPPFSKKQICLWTRHKNKLS</sequence>
<reference evidence="1" key="1">
    <citation type="submission" date="2014-09" db="EMBL/GenBank/DDBJ databases">
        <authorList>
            <person name="Magalhaes I.L.F."/>
            <person name="Oliveira U."/>
            <person name="Santos F.R."/>
            <person name="Vidigal T.H.D.A."/>
            <person name="Brescovit A.D."/>
            <person name="Santos A.J."/>
        </authorList>
    </citation>
    <scope>NUCLEOTIDE SEQUENCE</scope>
    <source>
        <tissue evidence="1">Shoot tissue taken approximately 20 cm above the soil surface</tissue>
    </source>
</reference>
<organism evidence="1">
    <name type="scientific">Arundo donax</name>
    <name type="common">Giant reed</name>
    <name type="synonym">Donax arundinaceus</name>
    <dbReference type="NCBI Taxonomy" id="35708"/>
    <lineage>
        <taxon>Eukaryota</taxon>
        <taxon>Viridiplantae</taxon>
        <taxon>Streptophyta</taxon>
        <taxon>Embryophyta</taxon>
        <taxon>Tracheophyta</taxon>
        <taxon>Spermatophyta</taxon>
        <taxon>Magnoliopsida</taxon>
        <taxon>Liliopsida</taxon>
        <taxon>Poales</taxon>
        <taxon>Poaceae</taxon>
        <taxon>PACMAD clade</taxon>
        <taxon>Arundinoideae</taxon>
        <taxon>Arundineae</taxon>
        <taxon>Arundo</taxon>
    </lineage>
</organism>
<evidence type="ECO:0000313" key="1">
    <source>
        <dbReference type="EMBL" id="JAD36315.1"/>
    </source>
</evidence>
<accession>A0A0A8ZHV1</accession>
<dbReference type="EMBL" id="GBRH01261580">
    <property type="protein sequence ID" value="JAD36315.1"/>
    <property type="molecule type" value="Transcribed_RNA"/>
</dbReference>
<dbReference type="AlphaFoldDB" id="A0A0A8ZHV1"/>
<proteinExistence type="predicted"/>